<dbReference type="EMBL" id="QEKH01000013">
    <property type="protein sequence ID" value="PVY41582.1"/>
    <property type="molecule type" value="Genomic_DNA"/>
</dbReference>
<proteinExistence type="predicted"/>
<dbReference type="GeneID" id="78295310"/>
<dbReference type="Pfam" id="PF07883">
    <property type="entry name" value="Cupin_2"/>
    <property type="match status" value="1"/>
</dbReference>
<dbReference type="GO" id="GO:0003700">
    <property type="term" value="F:DNA-binding transcription factor activity"/>
    <property type="evidence" value="ECO:0007669"/>
    <property type="project" value="InterPro"/>
</dbReference>
<dbReference type="InterPro" id="IPR014710">
    <property type="entry name" value="RmlC-like_jellyroll"/>
</dbReference>
<dbReference type="SMART" id="SM00342">
    <property type="entry name" value="HTH_ARAC"/>
    <property type="match status" value="1"/>
</dbReference>
<dbReference type="PRINTS" id="PR00032">
    <property type="entry name" value="HTHARAC"/>
</dbReference>
<dbReference type="SUPFAM" id="SSF51215">
    <property type="entry name" value="Regulatory protein AraC"/>
    <property type="match status" value="1"/>
</dbReference>
<dbReference type="Pfam" id="PF12833">
    <property type="entry name" value="HTH_18"/>
    <property type="match status" value="1"/>
</dbReference>
<dbReference type="InterPro" id="IPR018062">
    <property type="entry name" value="HTH_AraC-typ_CS"/>
</dbReference>
<organism evidence="5 6">
    <name type="scientific">Victivallis vadensis</name>
    <dbReference type="NCBI Taxonomy" id="172901"/>
    <lineage>
        <taxon>Bacteria</taxon>
        <taxon>Pseudomonadati</taxon>
        <taxon>Lentisphaerota</taxon>
        <taxon>Lentisphaeria</taxon>
        <taxon>Victivallales</taxon>
        <taxon>Victivallaceae</taxon>
        <taxon>Victivallis</taxon>
    </lineage>
</organism>
<dbReference type="InterPro" id="IPR020449">
    <property type="entry name" value="Tscrpt_reg_AraC-type_HTH"/>
</dbReference>
<evidence type="ECO:0000256" key="2">
    <source>
        <dbReference type="ARBA" id="ARBA00023125"/>
    </source>
</evidence>
<evidence type="ECO:0000313" key="6">
    <source>
        <dbReference type="Proteomes" id="UP000245959"/>
    </source>
</evidence>
<evidence type="ECO:0000259" key="4">
    <source>
        <dbReference type="PROSITE" id="PS01124"/>
    </source>
</evidence>
<evidence type="ECO:0000313" key="5">
    <source>
        <dbReference type="EMBL" id="PVY41582.1"/>
    </source>
</evidence>
<comment type="caution">
    <text evidence="5">The sequence shown here is derived from an EMBL/GenBank/DDBJ whole genome shotgun (WGS) entry which is preliminary data.</text>
</comment>
<keyword evidence="1" id="KW-0805">Transcription regulation</keyword>
<name>A0A2U1AYY2_9BACT</name>
<gene>
    <name evidence="5" type="ORF">C8D82_11355</name>
</gene>
<dbReference type="Gene3D" id="2.60.120.10">
    <property type="entry name" value="Jelly Rolls"/>
    <property type="match status" value="1"/>
</dbReference>
<keyword evidence="3" id="KW-0804">Transcription</keyword>
<dbReference type="RefSeq" id="WP_116884002.1">
    <property type="nucleotide sequence ID" value="NZ_CABMMC010000086.1"/>
</dbReference>
<dbReference type="PROSITE" id="PS01124">
    <property type="entry name" value="HTH_ARAC_FAMILY_2"/>
    <property type="match status" value="1"/>
</dbReference>
<dbReference type="Proteomes" id="UP000245959">
    <property type="component" value="Unassembled WGS sequence"/>
</dbReference>
<dbReference type="InterPro" id="IPR018060">
    <property type="entry name" value="HTH_AraC"/>
</dbReference>
<dbReference type="PANTHER" id="PTHR43280:SF2">
    <property type="entry name" value="HTH-TYPE TRANSCRIPTIONAL REGULATOR EXSA"/>
    <property type="match status" value="1"/>
</dbReference>
<dbReference type="InterPro" id="IPR037923">
    <property type="entry name" value="HTH-like"/>
</dbReference>
<dbReference type="OrthoDB" id="9799345at2"/>
<dbReference type="PANTHER" id="PTHR43280">
    <property type="entry name" value="ARAC-FAMILY TRANSCRIPTIONAL REGULATOR"/>
    <property type="match status" value="1"/>
</dbReference>
<dbReference type="AlphaFoldDB" id="A0A2U1AYY2"/>
<keyword evidence="2 5" id="KW-0238">DNA-binding</keyword>
<dbReference type="Gene3D" id="1.10.10.60">
    <property type="entry name" value="Homeodomain-like"/>
    <property type="match status" value="2"/>
</dbReference>
<keyword evidence="6" id="KW-1185">Reference proteome</keyword>
<protein>
    <submittedName>
        <fullName evidence="5">AraC-like DNA-binding protein</fullName>
    </submittedName>
</protein>
<dbReference type="GO" id="GO:0043565">
    <property type="term" value="F:sequence-specific DNA binding"/>
    <property type="evidence" value="ECO:0007669"/>
    <property type="project" value="InterPro"/>
</dbReference>
<dbReference type="SUPFAM" id="SSF46689">
    <property type="entry name" value="Homeodomain-like"/>
    <property type="match status" value="2"/>
</dbReference>
<reference evidence="5 6" key="1">
    <citation type="submission" date="2018-04" db="EMBL/GenBank/DDBJ databases">
        <title>Genomic Encyclopedia of Type Strains, Phase IV (KMG-IV): sequencing the most valuable type-strain genomes for metagenomic binning, comparative biology and taxonomic classification.</title>
        <authorList>
            <person name="Goeker M."/>
        </authorList>
    </citation>
    <scope>NUCLEOTIDE SEQUENCE [LARGE SCALE GENOMIC DNA]</scope>
    <source>
        <strain evidence="5 6">DSM 14823</strain>
    </source>
</reference>
<dbReference type="PROSITE" id="PS00041">
    <property type="entry name" value="HTH_ARAC_FAMILY_1"/>
    <property type="match status" value="1"/>
</dbReference>
<sequence>MPEVEFSYAGFHASTRSTPLHRHNGTELVYIVEGECENRIPFRDRKIAAGELLIIPPELEHRQIDLGFVRTFYVVFEAKPGVFRNDLRSIDVRSDRFVRSWMEQLVLLYQEQALDQCRLLLPALLARITRLEGSIDGTAEIPAGLAAAIRFITYHFHRELAIREIAASNGMSPSYFNALFHKHMQVSPAEYIKKLRMGHARQLLRNSRLTISEIGEQCGYRNAYYFCRIFRKVHGCTPGEYRALPRREYDVKFLAP</sequence>
<dbReference type="InterPro" id="IPR013096">
    <property type="entry name" value="Cupin_2"/>
</dbReference>
<accession>A0A2U1AYY2</accession>
<evidence type="ECO:0000256" key="1">
    <source>
        <dbReference type="ARBA" id="ARBA00023015"/>
    </source>
</evidence>
<feature type="domain" description="HTH araC/xylS-type" evidence="4">
    <location>
        <begin position="146"/>
        <end position="244"/>
    </location>
</feature>
<dbReference type="InterPro" id="IPR009057">
    <property type="entry name" value="Homeodomain-like_sf"/>
</dbReference>
<evidence type="ECO:0000256" key="3">
    <source>
        <dbReference type="ARBA" id="ARBA00023163"/>
    </source>
</evidence>